<feature type="binding site" evidence="8">
    <location>
        <position position="46"/>
    </location>
    <ligand>
        <name>pyruvate</name>
        <dbReference type="ChEBI" id="CHEBI:15361"/>
        <label>1</label>
        <note>substrate; ligand shared between two neighboring subunits</note>
    </ligand>
</feature>
<evidence type="ECO:0000256" key="1">
    <source>
        <dbReference type="ARBA" id="ARBA00001964"/>
    </source>
</evidence>
<evidence type="ECO:0000256" key="2">
    <source>
        <dbReference type="ARBA" id="ARBA00007812"/>
    </source>
</evidence>
<dbReference type="FunFam" id="3.40.50.970:FF:000019">
    <property type="entry name" value="Pyruvate decarboxylase isozyme"/>
    <property type="match status" value="1"/>
</dbReference>
<accession>C5DJD3</accession>
<dbReference type="eggNOG" id="KOG1184">
    <property type="taxonomic scope" value="Eukaryota"/>
</dbReference>
<evidence type="ECO:0000256" key="10">
    <source>
        <dbReference type="RuleBase" id="RU362132"/>
    </source>
</evidence>
<evidence type="ECO:0000256" key="9">
    <source>
        <dbReference type="PIRSR" id="PIRSR036565-2"/>
    </source>
</evidence>
<keyword evidence="7" id="KW-0456">Lyase</keyword>
<evidence type="ECO:0000256" key="4">
    <source>
        <dbReference type="ARBA" id="ARBA00022793"/>
    </source>
</evidence>
<evidence type="ECO:0000256" key="8">
    <source>
        <dbReference type="PIRSR" id="PIRSR036565-1"/>
    </source>
</evidence>
<gene>
    <name evidence="14" type="ordered locus">KLTH0F15510g</name>
</gene>
<dbReference type="CDD" id="cd07038">
    <property type="entry name" value="TPP_PYR_PDC_IPDC_like"/>
    <property type="match status" value="1"/>
</dbReference>
<reference evidence="14 15" key="1">
    <citation type="journal article" date="2009" name="Genome Res.">
        <title>Comparative genomics of protoploid Saccharomycetaceae.</title>
        <authorList>
            <consortium name="The Genolevures Consortium"/>
            <person name="Souciet J.-L."/>
            <person name="Dujon B."/>
            <person name="Gaillardin C."/>
            <person name="Johnston M."/>
            <person name="Baret P.V."/>
            <person name="Cliften P."/>
            <person name="Sherman D.J."/>
            <person name="Weissenbach J."/>
            <person name="Westhof E."/>
            <person name="Wincker P."/>
            <person name="Jubin C."/>
            <person name="Poulain J."/>
            <person name="Barbe V."/>
            <person name="Segurens B."/>
            <person name="Artiguenave F."/>
            <person name="Anthouard V."/>
            <person name="Vacherie B."/>
            <person name="Val M.-E."/>
            <person name="Fulton R.S."/>
            <person name="Minx P."/>
            <person name="Wilson R."/>
            <person name="Durrens P."/>
            <person name="Jean G."/>
            <person name="Marck C."/>
            <person name="Martin T."/>
            <person name="Nikolski M."/>
            <person name="Rolland T."/>
            <person name="Seret M.-L."/>
            <person name="Casaregola S."/>
            <person name="Despons L."/>
            <person name="Fairhead C."/>
            <person name="Fischer G."/>
            <person name="Lafontaine I."/>
            <person name="Leh V."/>
            <person name="Lemaire M."/>
            <person name="de Montigny J."/>
            <person name="Neuveglise C."/>
            <person name="Thierry A."/>
            <person name="Blanc-Lenfle I."/>
            <person name="Bleykasten C."/>
            <person name="Diffels J."/>
            <person name="Fritsch E."/>
            <person name="Frangeul L."/>
            <person name="Goeffon A."/>
            <person name="Jauniaux N."/>
            <person name="Kachouri-Lafond R."/>
            <person name="Payen C."/>
            <person name="Potier S."/>
            <person name="Pribylova L."/>
            <person name="Ozanne C."/>
            <person name="Richard G.-F."/>
            <person name="Sacerdot C."/>
            <person name="Straub M.-L."/>
            <person name="Talla E."/>
        </authorList>
    </citation>
    <scope>NUCLEOTIDE SEQUENCE [LARGE SCALE GENOMIC DNA]</scope>
    <source>
        <strain evidence="15">ATCC 56472 / CBS 6340 / NRRL Y-8284</strain>
    </source>
</reference>
<dbReference type="Gene3D" id="3.40.50.1220">
    <property type="entry name" value="TPP-binding domain"/>
    <property type="match status" value="1"/>
</dbReference>
<dbReference type="InterPro" id="IPR047213">
    <property type="entry name" value="TPP_PYR_PDC_IPDC-like"/>
</dbReference>
<dbReference type="EMBL" id="CU928170">
    <property type="protein sequence ID" value="CAR24422.1"/>
    <property type="molecule type" value="Genomic_DNA"/>
</dbReference>
<dbReference type="PANTHER" id="PTHR43452:SF3">
    <property type="entry name" value="TRANSAMINATED AMINO ACID DECARBOXYLASE"/>
    <property type="match status" value="1"/>
</dbReference>
<evidence type="ECO:0000259" key="13">
    <source>
        <dbReference type="Pfam" id="PF02776"/>
    </source>
</evidence>
<evidence type="ECO:0000259" key="12">
    <source>
        <dbReference type="Pfam" id="PF02775"/>
    </source>
</evidence>
<dbReference type="SUPFAM" id="SSF52467">
    <property type="entry name" value="DHS-like NAD/FAD-binding domain"/>
    <property type="match status" value="1"/>
</dbReference>
<dbReference type="Pfam" id="PF02776">
    <property type="entry name" value="TPP_enzyme_N"/>
    <property type="match status" value="1"/>
</dbReference>
<comment type="cofactor">
    <cofactor evidence="1">
        <name>thiamine diphosphate</name>
        <dbReference type="ChEBI" id="CHEBI:58937"/>
    </cofactor>
</comment>
<feature type="domain" description="Thiamine pyrophosphate enzyme N-terminal TPP-binding" evidence="13">
    <location>
        <begin position="24"/>
        <end position="131"/>
    </location>
</feature>
<dbReference type="GeneID" id="8293090"/>
<protein>
    <submittedName>
        <fullName evidence="14">KLTH0F15510p</fullName>
    </submittedName>
</protein>
<dbReference type="PIRSF" id="PIRSF036565">
    <property type="entry name" value="Pyruvt_ip_decrb"/>
    <property type="match status" value="1"/>
</dbReference>
<sequence length="625" mass="70177">MSPIGILGNQRSSAVANERMRIPLGQYIFERIVSSGTRTIFGVPGDFNLSLLEHIYNPEVALKGIKWIGTCNELNAAYAADGYSRYTNKIGCLITTLGVGELSALNGIAGAFAEDVKILHIVGVAPSQFYEGSAQSSHNVHHLVPAVFDSNIHAPNHRVYRDMVDKRVSCSSLFLDDISSACDQIDTVISDIYRYSKPGYIFIPADFTDKLVDARNLEKRPAILLRDVVSGFCINDHKCQELAEYILESMYSSSRPAIIADILCDRYDLTSSLRELVNKTHVWNFASSMGKSILDENNLGFRGVYNGSESQDQVLKDFQTCDFLLHVGVVKNEMNTGHYSYKFSNHSNIVELHPSYVNFIDADTGKNRYVTGQYFFKVLDMMTQMIDPTKLHLGYQESIPSRTQEYCGPPHSSVTHSYLQTHFPKFLSSGDVFVVDTGSFQFGVRDYRFPSDLKYISQSFYLSIGMALPCALGVGLGMQDYPSNHIISSALVQRNYQPRLILCEGDGAAQMTIQELTSFLRYKVPIDLFIWNNGGYTVERAIKGPNRPYNDIMAWEWTELLRVFGDPKLENSVSQKVSSADQMSELLKTFRSSDKRSKLVRLVEVMLGVMDFPEQLKAMAIACRH</sequence>
<evidence type="ECO:0000256" key="7">
    <source>
        <dbReference type="ARBA" id="ARBA00023239"/>
    </source>
</evidence>
<feature type="binding site" evidence="9">
    <location>
        <position position="533"/>
    </location>
    <ligand>
        <name>Mg(2+)</name>
        <dbReference type="ChEBI" id="CHEBI:18420"/>
    </ligand>
</feature>
<dbReference type="InterPro" id="IPR011766">
    <property type="entry name" value="TPP_enzyme_TPP-bd"/>
</dbReference>
<dbReference type="SUPFAM" id="SSF52518">
    <property type="entry name" value="Thiamin diphosphate-binding fold (THDP-binding)"/>
    <property type="match status" value="2"/>
</dbReference>
<feature type="domain" description="Thiamine pyrophosphate enzyme central" evidence="11">
    <location>
        <begin position="246"/>
        <end position="358"/>
    </location>
</feature>
<dbReference type="InParanoid" id="C5DJD3"/>
<feature type="binding site" evidence="8">
    <location>
        <position position="142"/>
    </location>
    <ligand>
        <name>pyruvate</name>
        <dbReference type="ChEBI" id="CHEBI:15361"/>
        <label>1</label>
        <note>substrate; ligand shared between two neighboring subunits</note>
    </ligand>
</feature>
<dbReference type="FunFam" id="3.40.50.970:FF:000024">
    <property type="entry name" value="Pyruvate decarboxylase isozyme"/>
    <property type="match status" value="1"/>
</dbReference>
<keyword evidence="5 9" id="KW-0460">Magnesium</keyword>
<evidence type="ECO:0000313" key="14">
    <source>
        <dbReference type="EMBL" id="CAR24422.1"/>
    </source>
</evidence>
<feature type="domain" description="Thiamine pyrophosphate enzyme TPP-binding" evidence="12">
    <location>
        <begin position="436"/>
        <end position="590"/>
    </location>
</feature>
<feature type="binding site" evidence="8">
    <location>
        <position position="539"/>
    </location>
    <ligand>
        <name>pyruvate</name>
        <dbReference type="ChEBI" id="CHEBI:15361"/>
        <label>1</label>
        <note>substrate; ligand shared between two neighboring subunits</note>
    </ligand>
</feature>
<dbReference type="GO" id="GO:0004737">
    <property type="term" value="F:pyruvate decarboxylase activity"/>
    <property type="evidence" value="ECO:0007669"/>
    <property type="project" value="TreeGrafter"/>
</dbReference>
<keyword evidence="4" id="KW-0210">Decarboxylase</keyword>
<organism evidence="14 15">
    <name type="scientific">Lachancea thermotolerans (strain ATCC 56472 / CBS 6340 / NRRL Y-8284)</name>
    <name type="common">Yeast</name>
    <name type="synonym">Kluyveromyces thermotolerans</name>
    <dbReference type="NCBI Taxonomy" id="559295"/>
    <lineage>
        <taxon>Eukaryota</taxon>
        <taxon>Fungi</taxon>
        <taxon>Dikarya</taxon>
        <taxon>Ascomycota</taxon>
        <taxon>Saccharomycotina</taxon>
        <taxon>Saccharomycetes</taxon>
        <taxon>Saccharomycetales</taxon>
        <taxon>Saccharomycetaceae</taxon>
        <taxon>Lachancea</taxon>
    </lineage>
</organism>
<comment type="cofactor">
    <cofactor evidence="9">
        <name>Mg(2+)</name>
        <dbReference type="ChEBI" id="CHEBI:18420"/>
    </cofactor>
    <text evidence="9">Binds 1 Mg(2+) per subunit.</text>
</comment>
<feature type="binding site" evidence="9">
    <location>
        <position position="535"/>
    </location>
    <ligand>
        <name>Mg(2+)</name>
        <dbReference type="ChEBI" id="CHEBI:18420"/>
    </ligand>
</feature>
<dbReference type="AlphaFoldDB" id="C5DJD3"/>
<dbReference type="PANTHER" id="PTHR43452">
    <property type="entry name" value="PYRUVATE DECARBOXYLASE"/>
    <property type="match status" value="1"/>
</dbReference>
<dbReference type="GO" id="GO:0000949">
    <property type="term" value="P:aromatic amino acid family catabolic process to alcohol via Ehrlich pathway"/>
    <property type="evidence" value="ECO:0007669"/>
    <property type="project" value="TreeGrafter"/>
</dbReference>
<dbReference type="GO" id="GO:0030976">
    <property type="term" value="F:thiamine pyrophosphate binding"/>
    <property type="evidence" value="ECO:0007669"/>
    <property type="project" value="InterPro"/>
</dbReference>
<dbReference type="HOGENOM" id="CLU_013748_0_2_1"/>
<dbReference type="FunCoup" id="C5DJD3">
    <property type="interactions" value="67"/>
</dbReference>
<evidence type="ECO:0000259" key="11">
    <source>
        <dbReference type="Pfam" id="PF00205"/>
    </source>
</evidence>
<dbReference type="InterPro" id="IPR012110">
    <property type="entry name" value="PDC/IPDC-like"/>
</dbReference>
<dbReference type="InterPro" id="IPR012001">
    <property type="entry name" value="Thiamin_PyroP_enz_TPP-bd_dom"/>
</dbReference>
<proteinExistence type="inferred from homology"/>
<evidence type="ECO:0000256" key="5">
    <source>
        <dbReference type="ARBA" id="ARBA00022842"/>
    </source>
</evidence>
<feature type="binding site" evidence="9">
    <location>
        <position position="506"/>
    </location>
    <ligand>
        <name>Mg(2+)</name>
        <dbReference type="ChEBI" id="CHEBI:18420"/>
    </ligand>
</feature>
<dbReference type="STRING" id="559295.C5DJD3"/>
<dbReference type="GO" id="GO:0005829">
    <property type="term" value="C:cytosol"/>
    <property type="evidence" value="ECO:0007669"/>
    <property type="project" value="TreeGrafter"/>
</dbReference>
<dbReference type="OMA" id="AQEISVM"/>
<dbReference type="InterPro" id="IPR029035">
    <property type="entry name" value="DHS-like_NAD/FAD-binding_dom"/>
</dbReference>
<dbReference type="OrthoDB" id="308383at2759"/>
<dbReference type="InterPro" id="IPR047214">
    <property type="entry name" value="TPP_PDC_IPDC"/>
</dbReference>
<comment type="similarity">
    <text evidence="2 10">Belongs to the TPP enzyme family.</text>
</comment>
<dbReference type="GO" id="GO:0005634">
    <property type="term" value="C:nucleus"/>
    <property type="evidence" value="ECO:0007669"/>
    <property type="project" value="TreeGrafter"/>
</dbReference>
<dbReference type="CDD" id="cd02005">
    <property type="entry name" value="TPP_PDC_IPDC"/>
    <property type="match status" value="1"/>
</dbReference>
<keyword evidence="15" id="KW-1185">Reference proteome</keyword>
<dbReference type="GO" id="GO:0000287">
    <property type="term" value="F:magnesium ion binding"/>
    <property type="evidence" value="ECO:0007669"/>
    <property type="project" value="InterPro"/>
</dbReference>
<keyword evidence="6 10" id="KW-0786">Thiamine pyrophosphate</keyword>
<dbReference type="InterPro" id="IPR029061">
    <property type="entry name" value="THDP-binding"/>
</dbReference>
<dbReference type="Proteomes" id="UP000002036">
    <property type="component" value="Chromosome F"/>
</dbReference>
<evidence type="ECO:0000256" key="3">
    <source>
        <dbReference type="ARBA" id="ARBA00022723"/>
    </source>
</evidence>
<dbReference type="Pfam" id="PF00205">
    <property type="entry name" value="TPP_enzyme_M"/>
    <property type="match status" value="1"/>
</dbReference>
<keyword evidence="3 9" id="KW-0479">Metal-binding</keyword>
<dbReference type="KEGG" id="lth:KLTH0F15510g"/>
<feature type="binding site" evidence="8">
    <location>
        <position position="193"/>
    </location>
    <ligand>
        <name>pyruvate</name>
        <dbReference type="ChEBI" id="CHEBI:15361"/>
        <label>2</label>
        <note>allosteric activator</note>
    </ligand>
</feature>
<name>C5DJD3_LACTC</name>
<evidence type="ECO:0000313" key="15">
    <source>
        <dbReference type="Proteomes" id="UP000002036"/>
    </source>
</evidence>
<dbReference type="Gene3D" id="3.40.50.970">
    <property type="match status" value="2"/>
</dbReference>
<dbReference type="Pfam" id="PF02775">
    <property type="entry name" value="TPP_enzyme_C"/>
    <property type="match status" value="1"/>
</dbReference>
<dbReference type="RefSeq" id="XP_002554859.1">
    <property type="nucleotide sequence ID" value="XM_002554813.1"/>
</dbReference>
<dbReference type="InterPro" id="IPR012000">
    <property type="entry name" value="Thiamin_PyroP_enz_cen_dom"/>
</dbReference>
<evidence type="ECO:0000256" key="6">
    <source>
        <dbReference type="ARBA" id="ARBA00023052"/>
    </source>
</evidence>